<name>A0A9P7CG93_RHIOR</name>
<dbReference type="Proteomes" id="UP000717996">
    <property type="component" value="Unassembled WGS sequence"/>
</dbReference>
<dbReference type="NCBIfam" id="NF041646">
    <property type="entry name" value="VC0807_fam"/>
    <property type="match status" value="1"/>
</dbReference>
<dbReference type="AlphaFoldDB" id="A0A9P7CG93"/>
<feature type="transmembrane region" description="Helical" evidence="1">
    <location>
        <begin position="138"/>
        <end position="155"/>
    </location>
</feature>
<feature type="transmembrane region" description="Helical" evidence="1">
    <location>
        <begin position="108"/>
        <end position="126"/>
    </location>
</feature>
<sequence length="286" mass="32388">MTKIAKFSKRDDEECTVILAPNKFNDVDSSIIAGQDDSTSRTFKEKMIELFVIARPLISMLVVDVGLSIAVYYITKMWVSQLIAIILSSIPPLLHTIYTFIRKRSVDILGCIFVLSSIISAILTAATEDIRISLLRDSITTATIGVVLFITLIPLKTRWFTIRPMLFTIIQEAFSKTAPFTWTDQEGLQHSVPVTDFKWDHISAFRKFCYVITFAWGVLLIGEFVAKVIMIGSILDVDQIVLYGNIIVIVIVIFMTSVTAVGFYFIQKRSMAFVSKWKNSNDYRIL</sequence>
<comment type="caution">
    <text evidence="2">The sequence shown here is derived from an EMBL/GenBank/DDBJ whole genome shotgun (WGS) entry which is preliminary data.</text>
</comment>
<dbReference type="EMBL" id="JAANIT010000059">
    <property type="protein sequence ID" value="KAG1552960.1"/>
    <property type="molecule type" value="Genomic_DNA"/>
</dbReference>
<feature type="transmembrane region" description="Helical" evidence="1">
    <location>
        <begin position="50"/>
        <end position="74"/>
    </location>
</feature>
<dbReference type="OrthoDB" id="2219483at2759"/>
<keyword evidence="1" id="KW-0812">Transmembrane</keyword>
<gene>
    <name evidence="2" type="ORF">G6F51_000903</name>
</gene>
<feature type="transmembrane region" description="Helical" evidence="1">
    <location>
        <begin position="80"/>
        <end position="101"/>
    </location>
</feature>
<accession>A0A9P7CG93</accession>
<keyword evidence="1" id="KW-0472">Membrane</keyword>
<organism evidence="2 3">
    <name type="scientific">Rhizopus oryzae</name>
    <name type="common">Mucormycosis agent</name>
    <name type="synonym">Rhizopus arrhizus var. delemar</name>
    <dbReference type="NCBI Taxonomy" id="64495"/>
    <lineage>
        <taxon>Eukaryota</taxon>
        <taxon>Fungi</taxon>
        <taxon>Fungi incertae sedis</taxon>
        <taxon>Mucoromycota</taxon>
        <taxon>Mucoromycotina</taxon>
        <taxon>Mucoromycetes</taxon>
        <taxon>Mucorales</taxon>
        <taxon>Mucorineae</taxon>
        <taxon>Rhizopodaceae</taxon>
        <taxon>Rhizopus</taxon>
    </lineage>
</organism>
<evidence type="ECO:0000256" key="1">
    <source>
        <dbReference type="SAM" id="Phobius"/>
    </source>
</evidence>
<feature type="transmembrane region" description="Helical" evidence="1">
    <location>
        <begin position="240"/>
        <end position="266"/>
    </location>
</feature>
<protein>
    <submittedName>
        <fullName evidence="2">Uncharacterized protein</fullName>
    </submittedName>
</protein>
<keyword evidence="1" id="KW-1133">Transmembrane helix</keyword>
<evidence type="ECO:0000313" key="3">
    <source>
        <dbReference type="Proteomes" id="UP000717996"/>
    </source>
</evidence>
<reference evidence="2" key="1">
    <citation type="journal article" date="2020" name="Microb. Genom.">
        <title>Genetic diversity of clinical and environmental Mucorales isolates obtained from an investigation of mucormycosis cases among solid organ transplant recipients.</title>
        <authorList>
            <person name="Nguyen M.H."/>
            <person name="Kaul D."/>
            <person name="Muto C."/>
            <person name="Cheng S.J."/>
            <person name="Richter R.A."/>
            <person name="Bruno V.M."/>
            <person name="Liu G."/>
            <person name="Beyhan S."/>
            <person name="Sundermann A.J."/>
            <person name="Mounaud S."/>
            <person name="Pasculle A.W."/>
            <person name="Nierman W.C."/>
            <person name="Driscoll E."/>
            <person name="Cumbie R."/>
            <person name="Clancy C.J."/>
            <person name="Dupont C.L."/>
        </authorList>
    </citation>
    <scope>NUCLEOTIDE SEQUENCE</scope>
    <source>
        <strain evidence="2">GL16</strain>
    </source>
</reference>
<proteinExistence type="predicted"/>
<evidence type="ECO:0000313" key="2">
    <source>
        <dbReference type="EMBL" id="KAG1552960.1"/>
    </source>
</evidence>
<feature type="transmembrane region" description="Helical" evidence="1">
    <location>
        <begin position="208"/>
        <end position="234"/>
    </location>
</feature>